<name>A0ABT2JY12_9ACTN</name>
<dbReference type="Proteomes" id="UP001156389">
    <property type="component" value="Unassembled WGS sequence"/>
</dbReference>
<evidence type="ECO:0000313" key="2">
    <source>
        <dbReference type="EMBL" id="MCT2592726.1"/>
    </source>
</evidence>
<organism evidence="2 3">
    <name type="scientific">Streptomyces gossypii</name>
    <dbReference type="NCBI Taxonomy" id="2883101"/>
    <lineage>
        <taxon>Bacteria</taxon>
        <taxon>Bacillati</taxon>
        <taxon>Actinomycetota</taxon>
        <taxon>Actinomycetes</taxon>
        <taxon>Kitasatosporales</taxon>
        <taxon>Streptomycetaceae</taxon>
        <taxon>Streptomyces</taxon>
    </lineage>
</organism>
<comment type="caution">
    <text evidence="2">The sequence shown here is derived from an EMBL/GenBank/DDBJ whole genome shotgun (WGS) entry which is preliminary data.</text>
</comment>
<sequence length="87" mass="9643">MTEGYAIRQLEHQIAQALHRITAVGAPGRLRSPESEPLLDAIREELNARDLRAYTSGWQDAVEAAHQAEPASSSAPRPSRLRTARDR</sequence>
<feature type="region of interest" description="Disordered" evidence="1">
    <location>
        <begin position="62"/>
        <end position="87"/>
    </location>
</feature>
<evidence type="ECO:0000256" key="1">
    <source>
        <dbReference type="SAM" id="MobiDB-lite"/>
    </source>
</evidence>
<protein>
    <submittedName>
        <fullName evidence="2">Uncharacterized protein</fullName>
    </submittedName>
</protein>
<reference evidence="2 3" key="1">
    <citation type="submission" date="2021-10" db="EMBL/GenBank/DDBJ databases">
        <title>Streptomyces gossypii sp. nov., isolated from soil collected from cotton field.</title>
        <authorList>
            <person name="Ge X."/>
            <person name="Chen X."/>
            <person name="Liu W."/>
        </authorList>
    </citation>
    <scope>NUCLEOTIDE SEQUENCE [LARGE SCALE GENOMIC DNA]</scope>
    <source>
        <strain evidence="2 3">N2-109</strain>
    </source>
</reference>
<proteinExistence type="predicted"/>
<keyword evidence="3" id="KW-1185">Reference proteome</keyword>
<feature type="compositionally biased region" description="Low complexity" evidence="1">
    <location>
        <begin position="68"/>
        <end position="78"/>
    </location>
</feature>
<evidence type="ECO:0000313" key="3">
    <source>
        <dbReference type="Proteomes" id="UP001156389"/>
    </source>
</evidence>
<accession>A0ABT2JY12</accession>
<gene>
    <name evidence="2" type="ORF">LHJ74_22900</name>
</gene>
<dbReference type="RefSeq" id="WP_260220053.1">
    <property type="nucleotide sequence ID" value="NZ_JAJAGO010000011.1"/>
</dbReference>
<dbReference type="EMBL" id="JAJAGO010000011">
    <property type="protein sequence ID" value="MCT2592726.1"/>
    <property type="molecule type" value="Genomic_DNA"/>
</dbReference>